<dbReference type="InterPro" id="IPR013087">
    <property type="entry name" value="Znf_C2H2_type"/>
</dbReference>
<organism evidence="4 5">
    <name type="scientific">Triangularia verruculosa</name>
    <dbReference type="NCBI Taxonomy" id="2587418"/>
    <lineage>
        <taxon>Eukaryota</taxon>
        <taxon>Fungi</taxon>
        <taxon>Dikarya</taxon>
        <taxon>Ascomycota</taxon>
        <taxon>Pezizomycotina</taxon>
        <taxon>Sordariomycetes</taxon>
        <taxon>Sordariomycetidae</taxon>
        <taxon>Sordariales</taxon>
        <taxon>Podosporaceae</taxon>
        <taxon>Triangularia</taxon>
    </lineage>
</organism>
<name>A0AAN7AX70_9PEZI</name>
<evidence type="ECO:0000259" key="3">
    <source>
        <dbReference type="PROSITE" id="PS50157"/>
    </source>
</evidence>
<dbReference type="Proteomes" id="UP001303160">
    <property type="component" value="Unassembled WGS sequence"/>
</dbReference>
<keyword evidence="1" id="KW-0862">Zinc</keyword>
<dbReference type="Pfam" id="PF00096">
    <property type="entry name" value="zf-C2H2"/>
    <property type="match status" value="1"/>
</dbReference>
<dbReference type="PANTHER" id="PTHR35391:SF3">
    <property type="entry name" value="FINGER DOMAIN PROTEIN, PUTATIVE (AFU_ORTHOLOGUE AFUA_8G04300)-RELATED"/>
    <property type="match status" value="1"/>
</dbReference>
<evidence type="ECO:0000256" key="2">
    <source>
        <dbReference type="SAM" id="MobiDB-lite"/>
    </source>
</evidence>
<dbReference type="SUPFAM" id="SSF57667">
    <property type="entry name" value="beta-beta-alpha zinc fingers"/>
    <property type="match status" value="1"/>
</dbReference>
<dbReference type="EMBL" id="MU863916">
    <property type="protein sequence ID" value="KAK4200650.1"/>
    <property type="molecule type" value="Genomic_DNA"/>
</dbReference>
<dbReference type="PROSITE" id="PS00028">
    <property type="entry name" value="ZINC_FINGER_C2H2_1"/>
    <property type="match status" value="2"/>
</dbReference>
<dbReference type="InterPro" id="IPR036236">
    <property type="entry name" value="Znf_C2H2_sf"/>
</dbReference>
<comment type="caution">
    <text evidence="4">The sequence shown here is derived from an EMBL/GenBank/DDBJ whole genome shotgun (WGS) entry which is preliminary data.</text>
</comment>
<keyword evidence="1" id="KW-0479">Metal-binding</keyword>
<dbReference type="PANTHER" id="PTHR35391">
    <property type="entry name" value="C2H2-TYPE DOMAIN-CONTAINING PROTEIN-RELATED"/>
    <property type="match status" value="1"/>
</dbReference>
<dbReference type="AlphaFoldDB" id="A0AAN7AX70"/>
<reference evidence="4" key="2">
    <citation type="submission" date="2023-05" db="EMBL/GenBank/DDBJ databases">
        <authorList>
            <consortium name="Lawrence Berkeley National Laboratory"/>
            <person name="Steindorff A."/>
            <person name="Hensen N."/>
            <person name="Bonometti L."/>
            <person name="Westerberg I."/>
            <person name="Brannstrom I.O."/>
            <person name="Guillou S."/>
            <person name="Cros-Aarteil S."/>
            <person name="Calhoun S."/>
            <person name="Haridas S."/>
            <person name="Kuo A."/>
            <person name="Mondo S."/>
            <person name="Pangilinan J."/>
            <person name="Riley R."/>
            <person name="Labutti K."/>
            <person name="Andreopoulos B."/>
            <person name="Lipzen A."/>
            <person name="Chen C."/>
            <person name="Yanf M."/>
            <person name="Daum C."/>
            <person name="Ng V."/>
            <person name="Clum A."/>
            <person name="Ohm R."/>
            <person name="Martin F."/>
            <person name="Silar P."/>
            <person name="Natvig D."/>
            <person name="Lalanne C."/>
            <person name="Gautier V."/>
            <person name="Ament-Velasquez S.L."/>
            <person name="Kruys A."/>
            <person name="Hutchinson M.I."/>
            <person name="Powell A.J."/>
            <person name="Barry K."/>
            <person name="Miller A.N."/>
            <person name="Grigoriev I.V."/>
            <person name="Debuchy R."/>
            <person name="Gladieux P."/>
            <person name="Thoren M.H."/>
            <person name="Johannesson H."/>
        </authorList>
    </citation>
    <scope>NUCLEOTIDE SEQUENCE</scope>
    <source>
        <strain evidence="4">CBS 315.58</strain>
    </source>
</reference>
<keyword evidence="5" id="KW-1185">Reference proteome</keyword>
<feature type="compositionally biased region" description="Basic and acidic residues" evidence="2">
    <location>
        <begin position="606"/>
        <end position="615"/>
    </location>
</feature>
<dbReference type="Gene3D" id="3.30.160.60">
    <property type="entry name" value="Classic Zinc Finger"/>
    <property type="match status" value="3"/>
</dbReference>
<reference evidence="4" key="1">
    <citation type="journal article" date="2023" name="Mol. Phylogenet. Evol.">
        <title>Genome-scale phylogeny and comparative genomics of the fungal order Sordariales.</title>
        <authorList>
            <person name="Hensen N."/>
            <person name="Bonometti L."/>
            <person name="Westerberg I."/>
            <person name="Brannstrom I.O."/>
            <person name="Guillou S."/>
            <person name="Cros-Aarteil S."/>
            <person name="Calhoun S."/>
            <person name="Haridas S."/>
            <person name="Kuo A."/>
            <person name="Mondo S."/>
            <person name="Pangilinan J."/>
            <person name="Riley R."/>
            <person name="LaButti K."/>
            <person name="Andreopoulos B."/>
            <person name="Lipzen A."/>
            <person name="Chen C."/>
            <person name="Yan M."/>
            <person name="Daum C."/>
            <person name="Ng V."/>
            <person name="Clum A."/>
            <person name="Steindorff A."/>
            <person name="Ohm R.A."/>
            <person name="Martin F."/>
            <person name="Silar P."/>
            <person name="Natvig D.O."/>
            <person name="Lalanne C."/>
            <person name="Gautier V."/>
            <person name="Ament-Velasquez S.L."/>
            <person name="Kruys A."/>
            <person name="Hutchinson M.I."/>
            <person name="Powell A.J."/>
            <person name="Barry K."/>
            <person name="Miller A.N."/>
            <person name="Grigoriev I.V."/>
            <person name="Debuchy R."/>
            <person name="Gladieux P."/>
            <person name="Hiltunen Thoren M."/>
            <person name="Johannesson H."/>
        </authorList>
    </citation>
    <scope>NUCLEOTIDE SEQUENCE</scope>
    <source>
        <strain evidence="4">CBS 315.58</strain>
    </source>
</reference>
<proteinExistence type="predicted"/>
<sequence length="874" mass="97557">MSQPLRYSYAHAAEQSAASSDPSGMTGLARQSGAGINSFSGYGVNMNGFGAYGARHGQQQNPVTTTLGPTDLSEIDRIVKNSQRPVTVTAPSHPFSWRASEFTDPIYTDFRSNAPPSEVETLISPVGEKLISDSGYGSQIRSVGNRSVYNGEIDNHETQIITQQLSQYGLSQVTNDNRPRRRDAPSQRAGSTTSTANNLRCDDCPNVTFKTNSEFRKHKARHEKPFKCDIPGCLKASDGFSTNNDLDRHRAGVHKIYKSDTPVYRCYIQSCKDKEKIWPRPDNFRQHLRRVHHMQTFELSQFQYRCVALPLAIYTGSTSVTSEYAPSDAGRHSRYAGHQTSWNGLGHSQGMSNVHHVPDEPAVVQPQHLMYHSTMSQTMSQPDYSSFMNTSGFQSQTQGTLDVPRMSMDVELQGLISREFQQQVGPAVQEQASEQQDHVSPDILTGAGSGLCTLDETGEMHPHPVEVIQLDDESLDATQEEGFAQQPKDDHVVSISPDMMTLDHPAPADDEAESEENEPEHPAVESFDRLTKISEQNIHASDLEDARKLQLLAGPSPEDSTGHSSASVDLDEVEMTAKAKATLESLKTQDQSLLDRILLQLGYQKSEEQATKDPETPSAPPSVVATAASTESTKEVKCDIDDCNKTFQRPCELKKHQKRHAKPYACTFAKCDKRFGSKNDWKRHENSQHFQLEIWRCTEPVYNHSSSDFHECSKVCHRRESLKSHLERDHGFQDAAAVEKKLADCRLGRNFESRFWCGFCVKTIEPQGSGGPAHSERFDHIDRHFMGKQGFEKADIKDWKSLEMVADQEMQLRNESAAGDQQDGASRKRGREDGGDGRSGKRLRGKGRAEKVEIFWTCVSLSWGCFLFVRGGFC</sequence>
<dbReference type="PROSITE" id="PS50157">
    <property type="entry name" value="ZINC_FINGER_C2H2_2"/>
    <property type="match status" value="2"/>
</dbReference>
<feature type="domain" description="C2H2-type" evidence="3">
    <location>
        <begin position="664"/>
        <end position="689"/>
    </location>
</feature>
<feature type="region of interest" description="Disordered" evidence="2">
    <location>
        <begin position="606"/>
        <end position="628"/>
    </location>
</feature>
<feature type="compositionally biased region" description="Acidic residues" evidence="2">
    <location>
        <begin position="508"/>
        <end position="518"/>
    </location>
</feature>
<gene>
    <name evidence="4" type="ORF">QBC40DRAFT_173286</name>
</gene>
<accession>A0AAN7AX70</accession>
<dbReference type="GO" id="GO:0008270">
    <property type="term" value="F:zinc ion binding"/>
    <property type="evidence" value="ECO:0007669"/>
    <property type="project" value="UniProtKB-KW"/>
</dbReference>
<feature type="compositionally biased region" description="Polar residues" evidence="2">
    <location>
        <begin position="188"/>
        <end position="197"/>
    </location>
</feature>
<feature type="compositionally biased region" description="Basic and acidic residues" evidence="2">
    <location>
        <begin position="830"/>
        <end position="839"/>
    </location>
</feature>
<keyword evidence="1" id="KW-0863">Zinc-finger</keyword>
<evidence type="ECO:0000313" key="5">
    <source>
        <dbReference type="Proteomes" id="UP001303160"/>
    </source>
</evidence>
<protein>
    <recommendedName>
        <fullName evidence="3">C2H2-type domain-containing protein</fullName>
    </recommendedName>
</protein>
<feature type="region of interest" description="Disordered" evidence="2">
    <location>
        <begin position="172"/>
        <end position="197"/>
    </location>
</feature>
<evidence type="ECO:0000256" key="1">
    <source>
        <dbReference type="PROSITE-ProRule" id="PRU00042"/>
    </source>
</evidence>
<feature type="region of interest" description="Disordered" evidence="2">
    <location>
        <begin position="813"/>
        <end position="844"/>
    </location>
</feature>
<feature type="domain" description="C2H2-type" evidence="3">
    <location>
        <begin position="636"/>
        <end position="665"/>
    </location>
</feature>
<feature type="region of interest" description="Disordered" evidence="2">
    <location>
        <begin position="498"/>
        <end position="527"/>
    </location>
</feature>
<evidence type="ECO:0000313" key="4">
    <source>
        <dbReference type="EMBL" id="KAK4200650.1"/>
    </source>
</evidence>
<dbReference type="SMART" id="SM00355">
    <property type="entry name" value="ZnF_C2H2"/>
    <property type="match status" value="6"/>
</dbReference>